<dbReference type="PROSITE" id="PS00455">
    <property type="entry name" value="AMP_BINDING"/>
    <property type="match status" value="1"/>
</dbReference>
<dbReference type="PANTHER" id="PTHR45527:SF1">
    <property type="entry name" value="FATTY ACID SYNTHASE"/>
    <property type="match status" value="1"/>
</dbReference>
<keyword evidence="3" id="KW-0472">Membrane</keyword>
<dbReference type="SUPFAM" id="SSF56801">
    <property type="entry name" value="Acetyl-CoA synthetase-like"/>
    <property type="match status" value="1"/>
</dbReference>
<keyword evidence="1" id="KW-0596">Phosphopantetheine</keyword>
<keyword evidence="2" id="KW-0597">Phosphoprotein</keyword>
<reference evidence="5 6" key="1">
    <citation type="journal article" date="2018" name="Sci. Rep.">
        <title>Comparative genomics provides insights into the lifestyle and reveals functional heterogeneity of dark septate endophytic fungi.</title>
        <authorList>
            <person name="Knapp D.G."/>
            <person name="Nemeth J.B."/>
            <person name="Barry K."/>
            <person name="Hainaut M."/>
            <person name="Henrissat B."/>
            <person name="Johnson J."/>
            <person name="Kuo A."/>
            <person name="Lim J.H.P."/>
            <person name="Lipzen A."/>
            <person name="Nolan M."/>
            <person name="Ohm R.A."/>
            <person name="Tamas L."/>
            <person name="Grigoriev I.V."/>
            <person name="Spatafora J.W."/>
            <person name="Nagy L.G."/>
            <person name="Kovacs G.M."/>
        </authorList>
    </citation>
    <scope>NUCLEOTIDE SEQUENCE [LARGE SCALE GENOMIC DNA]</scope>
    <source>
        <strain evidence="5 6">DSE2036</strain>
    </source>
</reference>
<keyword evidence="6" id="KW-1185">Reference proteome</keyword>
<protein>
    <submittedName>
        <fullName evidence="5">Acetyl-CoA synthetase-like protein</fullName>
    </submittedName>
</protein>
<dbReference type="Pfam" id="PF00501">
    <property type="entry name" value="AMP-binding"/>
    <property type="match status" value="1"/>
</dbReference>
<dbReference type="STRING" id="97972.A0A2V1DAU7"/>
<dbReference type="PANTHER" id="PTHR45527">
    <property type="entry name" value="NONRIBOSOMAL PEPTIDE SYNTHETASE"/>
    <property type="match status" value="1"/>
</dbReference>
<evidence type="ECO:0000259" key="4">
    <source>
        <dbReference type="Pfam" id="PF00501"/>
    </source>
</evidence>
<organism evidence="5 6">
    <name type="scientific">Periconia macrospinosa</name>
    <dbReference type="NCBI Taxonomy" id="97972"/>
    <lineage>
        <taxon>Eukaryota</taxon>
        <taxon>Fungi</taxon>
        <taxon>Dikarya</taxon>
        <taxon>Ascomycota</taxon>
        <taxon>Pezizomycotina</taxon>
        <taxon>Dothideomycetes</taxon>
        <taxon>Pleosporomycetidae</taxon>
        <taxon>Pleosporales</taxon>
        <taxon>Massarineae</taxon>
        <taxon>Periconiaceae</taxon>
        <taxon>Periconia</taxon>
    </lineage>
</organism>
<dbReference type="GO" id="GO:0031177">
    <property type="term" value="F:phosphopantetheine binding"/>
    <property type="evidence" value="ECO:0007669"/>
    <property type="project" value="TreeGrafter"/>
</dbReference>
<dbReference type="OrthoDB" id="4851581at2759"/>
<dbReference type="InterPro" id="IPR042099">
    <property type="entry name" value="ANL_N_sf"/>
</dbReference>
<dbReference type="InterPro" id="IPR000873">
    <property type="entry name" value="AMP-dep_synth/lig_dom"/>
</dbReference>
<evidence type="ECO:0000256" key="1">
    <source>
        <dbReference type="ARBA" id="ARBA00022450"/>
    </source>
</evidence>
<evidence type="ECO:0000256" key="2">
    <source>
        <dbReference type="ARBA" id="ARBA00022553"/>
    </source>
</evidence>
<feature type="domain" description="AMP-dependent synthetase/ligase" evidence="4">
    <location>
        <begin position="50"/>
        <end position="207"/>
    </location>
</feature>
<gene>
    <name evidence="5" type="ORF">DM02DRAFT_537852</name>
</gene>
<accession>A0A2V1DAU7</accession>
<proteinExistence type="predicted"/>
<evidence type="ECO:0000313" key="5">
    <source>
        <dbReference type="EMBL" id="PVH95202.1"/>
    </source>
</evidence>
<keyword evidence="3" id="KW-1133">Transmembrane helix</keyword>
<keyword evidence="3" id="KW-0812">Transmembrane</keyword>
<feature type="transmembrane region" description="Helical" evidence="3">
    <location>
        <begin position="94"/>
        <end position="118"/>
    </location>
</feature>
<dbReference type="Proteomes" id="UP000244855">
    <property type="component" value="Unassembled WGS sequence"/>
</dbReference>
<dbReference type="Gene3D" id="3.40.50.12780">
    <property type="entry name" value="N-terminal domain of ligase-like"/>
    <property type="match status" value="1"/>
</dbReference>
<dbReference type="EMBL" id="KZ805504">
    <property type="protein sequence ID" value="PVH95202.1"/>
    <property type="molecule type" value="Genomic_DNA"/>
</dbReference>
<dbReference type="InterPro" id="IPR020845">
    <property type="entry name" value="AMP-binding_CS"/>
</dbReference>
<sequence>MVQKLSYNPSINVGDRRLHPKAQVENALSLGRGPLIHSKWPSTLIERFSQVCDLQPDTVAIQDDGCCLTYLELSDRVHALAAAISTAGILTGDYVALVLDLFAAMLGMLHVGAVFVPLDITVPTARNMAMNAVYQPKLVMYDTSNAEMFEQLFSSQYQLHSLNLSDVSLKHAGEISRKFQYYAFLLFTSGSTGTPKGVKITQSGVMKN</sequence>
<dbReference type="GO" id="GO:0043041">
    <property type="term" value="P:amino acid activation for nonribosomal peptide biosynthetic process"/>
    <property type="evidence" value="ECO:0007669"/>
    <property type="project" value="TreeGrafter"/>
</dbReference>
<name>A0A2V1DAU7_9PLEO</name>
<dbReference type="GO" id="GO:0044550">
    <property type="term" value="P:secondary metabolite biosynthetic process"/>
    <property type="evidence" value="ECO:0007669"/>
    <property type="project" value="TreeGrafter"/>
</dbReference>
<evidence type="ECO:0000256" key="3">
    <source>
        <dbReference type="SAM" id="Phobius"/>
    </source>
</evidence>
<dbReference type="AlphaFoldDB" id="A0A2V1DAU7"/>
<evidence type="ECO:0000313" key="6">
    <source>
        <dbReference type="Proteomes" id="UP000244855"/>
    </source>
</evidence>
<dbReference type="GO" id="GO:0005737">
    <property type="term" value="C:cytoplasm"/>
    <property type="evidence" value="ECO:0007669"/>
    <property type="project" value="TreeGrafter"/>
</dbReference>